<dbReference type="Pfam" id="PF13472">
    <property type="entry name" value="Lipase_GDSL_2"/>
    <property type="match status" value="1"/>
</dbReference>
<proteinExistence type="predicted"/>
<comment type="caution">
    <text evidence="2">The sequence shown here is derived from an EMBL/GenBank/DDBJ whole genome shotgun (WGS) entry which is preliminary data.</text>
</comment>
<gene>
    <name evidence="2" type="ORF">FYJ75_10135</name>
</gene>
<sequence length="375" mass="42050">MSKNWISVWGNAMSIAENRPEGYGKNITLRYPFFSPFEGEKIRLTFDNYCGTEPVTISKVTICQNHKFYPVTCNGETSFTLSAGFAGVTDPLDLSICANETLEISFYLADYTQLRSAVFASGPYSEGLYATGDQTENPDISMDISRKINMFYFLSNISVYTDTASRHAIVCYGDSITAQAWPDYLKKRCQQIGARGTSVIRRATSGSRILREYSCITYESYGLKGTRRFGHEVPTDGADTVIIQQGINDIIHPVGTDINPFRPMSDLPTSQELIDGLKWYIDQTRTLGYSVYVGTLLPIKGWRTYAPFREDLREQYNDWIRTTDLIDGCIDFDLAVRSASDHTAFAEGFDSGDHLHPSLKGYEAMADAIPDCLLF</sequence>
<keyword evidence="3" id="KW-1185">Reference proteome</keyword>
<dbReference type="PANTHER" id="PTHR43784:SF2">
    <property type="entry name" value="GDSL-LIKE LIPASE_ACYLHYDROLASE, PUTATIVE (AFU_ORTHOLOGUE AFUA_2G00820)-RELATED"/>
    <property type="match status" value="1"/>
</dbReference>
<dbReference type="EMBL" id="VUNI01000017">
    <property type="protein sequence ID" value="MST75373.1"/>
    <property type="molecule type" value="Genomic_DNA"/>
</dbReference>
<protein>
    <submittedName>
        <fullName evidence="2">Lipase</fullName>
    </submittedName>
</protein>
<dbReference type="InterPro" id="IPR013830">
    <property type="entry name" value="SGNH_hydro"/>
</dbReference>
<dbReference type="SUPFAM" id="SSF52266">
    <property type="entry name" value="SGNH hydrolase"/>
    <property type="match status" value="1"/>
</dbReference>
<reference evidence="2 3" key="1">
    <citation type="submission" date="2019-08" db="EMBL/GenBank/DDBJ databases">
        <title>In-depth cultivation of the pig gut microbiome towards novel bacterial diversity and tailored functional studies.</title>
        <authorList>
            <person name="Wylensek D."/>
            <person name="Hitch T.C.A."/>
            <person name="Clavel T."/>
        </authorList>
    </citation>
    <scope>NUCLEOTIDE SEQUENCE [LARGE SCALE GENOMIC DNA]</scope>
    <source>
        <strain evidence="2 3">MUC/MUC-530-WT-4D</strain>
    </source>
</reference>
<evidence type="ECO:0000313" key="2">
    <source>
        <dbReference type="EMBL" id="MST75373.1"/>
    </source>
</evidence>
<organism evidence="2 3">
    <name type="scientific">Roseburia porci</name>
    <dbReference type="NCBI Taxonomy" id="2605790"/>
    <lineage>
        <taxon>Bacteria</taxon>
        <taxon>Bacillati</taxon>
        <taxon>Bacillota</taxon>
        <taxon>Clostridia</taxon>
        <taxon>Lachnospirales</taxon>
        <taxon>Lachnospiraceae</taxon>
        <taxon>Roseburia</taxon>
    </lineage>
</organism>
<dbReference type="PANTHER" id="PTHR43784">
    <property type="entry name" value="GDSL-LIKE LIPASE/ACYLHYDROLASE, PUTATIVE (AFU_ORTHOLOGUE AFUA_2G00820)-RELATED"/>
    <property type="match status" value="1"/>
</dbReference>
<accession>A0A6L5YS01</accession>
<dbReference type="Gene3D" id="3.40.50.1110">
    <property type="entry name" value="SGNH hydrolase"/>
    <property type="match status" value="1"/>
</dbReference>
<dbReference type="AlphaFoldDB" id="A0A6L5YS01"/>
<feature type="domain" description="SGNH hydrolase-type esterase" evidence="1">
    <location>
        <begin position="171"/>
        <end position="364"/>
    </location>
</feature>
<evidence type="ECO:0000313" key="3">
    <source>
        <dbReference type="Proteomes" id="UP000474024"/>
    </source>
</evidence>
<dbReference type="Proteomes" id="UP000474024">
    <property type="component" value="Unassembled WGS sequence"/>
</dbReference>
<name>A0A6L5YS01_9FIRM</name>
<dbReference type="InterPro" id="IPR053140">
    <property type="entry name" value="GDSL_Rv0518-like"/>
</dbReference>
<dbReference type="RefSeq" id="WP_154430338.1">
    <property type="nucleotide sequence ID" value="NZ_VUNI01000017.1"/>
</dbReference>
<evidence type="ECO:0000259" key="1">
    <source>
        <dbReference type="Pfam" id="PF13472"/>
    </source>
</evidence>
<dbReference type="InterPro" id="IPR036514">
    <property type="entry name" value="SGNH_hydro_sf"/>
</dbReference>